<gene>
    <name evidence="1" type="ORF">CFC21_056694</name>
</gene>
<accession>A0A9R1GJG9</accession>
<protein>
    <submittedName>
        <fullName evidence="1">Uncharacterized protein</fullName>
    </submittedName>
</protein>
<reference evidence="1" key="2">
    <citation type="submission" date="2020-03" db="EMBL/GenBank/DDBJ databases">
        <title>The second near-complete assembly of the hexaploid bread wheat (Triticum aestivum) genome.</title>
        <authorList>
            <person name="Zimin A.V."/>
            <person name="Puiu D."/>
            <person name="Shumante A."/>
            <person name="Alonge M."/>
            <person name="Salzberg S.L."/>
        </authorList>
    </citation>
    <scope>NUCLEOTIDE SEQUENCE</scope>
    <source>
        <tissue evidence="1">Leaf</tissue>
    </source>
</reference>
<name>A0A9R1GJG9_WHEAT</name>
<feature type="non-terminal residue" evidence="1">
    <location>
        <position position="91"/>
    </location>
</feature>
<proteinExistence type="predicted"/>
<reference evidence="1" key="1">
    <citation type="journal article" date="2017" name="Gigascience">
        <title>The first near-complete assembly of the hexaploid bread wheat genome, Triticum aestivum.</title>
        <authorList>
            <person name="Zimin A.V."/>
            <person name="Puiu D."/>
            <person name="Hall R."/>
            <person name="Kingan S."/>
            <person name="Clavijo B.J."/>
            <person name="Salzberg S.L."/>
        </authorList>
    </citation>
    <scope>NUCLEOTIDE SEQUENCE</scope>
    <source>
        <tissue evidence="1">Leaf</tissue>
    </source>
</reference>
<sequence>KIIRTREGRRIFQQLLKVRAIAMERVSTTETLSQKTFLLTGKATSKSLILVSVLYLNILGMTDCCIQPVVAPTILHLRFQRVMLRLRSGFR</sequence>
<organism evidence="1">
    <name type="scientific">Triticum aestivum</name>
    <name type="common">Wheat</name>
    <dbReference type="NCBI Taxonomy" id="4565"/>
    <lineage>
        <taxon>Eukaryota</taxon>
        <taxon>Viridiplantae</taxon>
        <taxon>Streptophyta</taxon>
        <taxon>Embryophyta</taxon>
        <taxon>Tracheophyta</taxon>
        <taxon>Spermatophyta</taxon>
        <taxon>Magnoliopsida</taxon>
        <taxon>Liliopsida</taxon>
        <taxon>Poales</taxon>
        <taxon>Poaceae</taxon>
        <taxon>BOP clade</taxon>
        <taxon>Pooideae</taxon>
        <taxon>Triticodae</taxon>
        <taxon>Triticeae</taxon>
        <taxon>Triticinae</taxon>
        <taxon>Triticum</taxon>
    </lineage>
</organism>
<dbReference type="Proteomes" id="UP000815260">
    <property type="component" value="Chromosome 4B"/>
</dbReference>
<dbReference type="AlphaFoldDB" id="A0A9R1GJG9"/>
<dbReference type="EMBL" id="CM022221">
    <property type="protein sequence ID" value="KAF7047828.1"/>
    <property type="molecule type" value="Genomic_DNA"/>
</dbReference>
<feature type="non-terminal residue" evidence="1">
    <location>
        <position position="1"/>
    </location>
</feature>
<evidence type="ECO:0000313" key="1">
    <source>
        <dbReference type="EMBL" id="KAF7047828.1"/>
    </source>
</evidence>
<comment type="caution">
    <text evidence="1">The sequence shown here is derived from an EMBL/GenBank/DDBJ whole genome shotgun (WGS) entry which is preliminary data.</text>
</comment>